<feature type="region of interest" description="Disordered" evidence="6">
    <location>
        <begin position="164"/>
        <end position="197"/>
    </location>
</feature>
<comment type="catalytic activity">
    <reaction evidence="1 5">
        <text>uridine(55) in tRNA = pseudouridine(55) in tRNA</text>
        <dbReference type="Rhea" id="RHEA:42532"/>
        <dbReference type="Rhea" id="RHEA-COMP:10101"/>
        <dbReference type="Rhea" id="RHEA-COMP:10102"/>
        <dbReference type="ChEBI" id="CHEBI:65314"/>
        <dbReference type="ChEBI" id="CHEBI:65315"/>
        <dbReference type="EC" id="5.4.99.25"/>
    </reaction>
</comment>
<evidence type="ECO:0000256" key="4">
    <source>
        <dbReference type="ARBA" id="ARBA00023235"/>
    </source>
</evidence>
<evidence type="ECO:0000313" key="10">
    <source>
        <dbReference type="Proteomes" id="UP000198339"/>
    </source>
</evidence>
<comment type="function">
    <text evidence="5">Responsible for synthesis of pseudouridine from uracil-55 in the psi GC loop of transfer RNAs.</text>
</comment>
<accession>A0A239GH98</accession>
<dbReference type="Gene3D" id="3.30.2350.10">
    <property type="entry name" value="Pseudouridine synthase"/>
    <property type="match status" value="1"/>
</dbReference>
<keyword evidence="3 5" id="KW-0819">tRNA processing</keyword>
<keyword evidence="4 5" id="KW-0413">Isomerase</keyword>
<evidence type="ECO:0000256" key="2">
    <source>
        <dbReference type="ARBA" id="ARBA00005642"/>
    </source>
</evidence>
<dbReference type="InterPro" id="IPR032819">
    <property type="entry name" value="TruB_C"/>
</dbReference>
<dbReference type="GO" id="GO:0160148">
    <property type="term" value="F:tRNA pseudouridine(55) synthase activity"/>
    <property type="evidence" value="ECO:0007669"/>
    <property type="project" value="UniProtKB-EC"/>
</dbReference>
<evidence type="ECO:0000259" key="7">
    <source>
        <dbReference type="Pfam" id="PF01509"/>
    </source>
</evidence>
<dbReference type="Pfam" id="PF16198">
    <property type="entry name" value="TruB_C_2"/>
    <property type="match status" value="1"/>
</dbReference>
<name>A0A239GH98_9SPHN</name>
<evidence type="ECO:0000256" key="5">
    <source>
        <dbReference type="HAMAP-Rule" id="MF_01080"/>
    </source>
</evidence>
<organism evidence="9 10">
    <name type="scientific">Sphingopyxis indica</name>
    <dbReference type="NCBI Taxonomy" id="436663"/>
    <lineage>
        <taxon>Bacteria</taxon>
        <taxon>Pseudomonadati</taxon>
        <taxon>Pseudomonadota</taxon>
        <taxon>Alphaproteobacteria</taxon>
        <taxon>Sphingomonadales</taxon>
        <taxon>Sphingomonadaceae</taxon>
        <taxon>Sphingopyxis</taxon>
    </lineage>
</organism>
<comment type="similarity">
    <text evidence="2 5">Belongs to the pseudouridine synthase TruB family. Type 1 subfamily.</text>
</comment>
<dbReference type="Pfam" id="PF01509">
    <property type="entry name" value="TruB_N"/>
    <property type="match status" value="1"/>
</dbReference>
<proteinExistence type="inferred from homology"/>
<dbReference type="AlphaFoldDB" id="A0A239GH98"/>
<feature type="active site" description="Nucleophile" evidence="5">
    <location>
        <position position="43"/>
    </location>
</feature>
<dbReference type="InterPro" id="IPR014780">
    <property type="entry name" value="tRNA_psdUridine_synth_TruB"/>
</dbReference>
<dbReference type="PANTHER" id="PTHR13767">
    <property type="entry name" value="TRNA-PSEUDOURIDINE SYNTHASE"/>
    <property type="match status" value="1"/>
</dbReference>
<evidence type="ECO:0000256" key="1">
    <source>
        <dbReference type="ARBA" id="ARBA00000385"/>
    </source>
</evidence>
<dbReference type="InterPro" id="IPR002501">
    <property type="entry name" value="PsdUridine_synth_N"/>
</dbReference>
<dbReference type="EC" id="5.4.99.25" evidence="5"/>
<dbReference type="PANTHER" id="PTHR13767:SF2">
    <property type="entry name" value="PSEUDOURIDYLATE SYNTHASE TRUB1"/>
    <property type="match status" value="1"/>
</dbReference>
<dbReference type="GO" id="GO:0031119">
    <property type="term" value="P:tRNA pseudouridine synthesis"/>
    <property type="evidence" value="ECO:0007669"/>
    <property type="project" value="UniProtKB-UniRule"/>
</dbReference>
<dbReference type="HAMAP" id="MF_01080">
    <property type="entry name" value="TruB_bact"/>
    <property type="match status" value="1"/>
</dbReference>
<evidence type="ECO:0000256" key="6">
    <source>
        <dbReference type="SAM" id="MobiDB-lite"/>
    </source>
</evidence>
<gene>
    <name evidence="5" type="primary">truB</name>
    <name evidence="9" type="ORF">SAMN06295955_103198</name>
</gene>
<dbReference type="InterPro" id="IPR020103">
    <property type="entry name" value="PsdUridine_synth_cat_dom_sf"/>
</dbReference>
<dbReference type="GO" id="GO:0003723">
    <property type="term" value="F:RNA binding"/>
    <property type="evidence" value="ECO:0007669"/>
    <property type="project" value="InterPro"/>
</dbReference>
<feature type="domain" description="Pseudouridine synthase II N-terminal" evidence="7">
    <location>
        <begin position="31"/>
        <end position="158"/>
    </location>
</feature>
<dbReference type="NCBIfam" id="TIGR00431">
    <property type="entry name" value="TruB"/>
    <property type="match status" value="1"/>
</dbReference>
<dbReference type="RefSeq" id="WP_170935467.1">
    <property type="nucleotide sequence ID" value="NZ_CP076394.1"/>
</dbReference>
<evidence type="ECO:0000313" key="9">
    <source>
        <dbReference type="EMBL" id="SNS68421.1"/>
    </source>
</evidence>
<sequence length="333" mass="34615">MNGWVILDKPVGLGSTQAVGAVKRVCREAGLGKVKVGHGGTLDPLASGVLPIALGEATKLTGRMLDASKVYDFTVAFGTETAGLDAEGEVVATSEVRPTLAEVEAVLPRFTGAIEQVPPAFSAIKVDGQRAYDRARKGEAVAMKARGVTIHSLQILPTCGEVAARSADGGGWRPEASVDAAPPLHHPSGGPPPRTGEELESITLTAHVSKGTYIRSLARDIARALGTVGHVTMLRRTKAGPFALDQAISLDKLNAFGQGAAQSDVILPLEAGLVDIPALDLSPEAAGAIRQGRVWTGGSTQDGLYWGRDSEKRPVALIEVSAGTLKVVRGFNL</sequence>
<feature type="domain" description="tRNA pseudouridylate synthase B C-terminal" evidence="8">
    <location>
        <begin position="215"/>
        <end position="273"/>
    </location>
</feature>
<reference evidence="9 10" key="1">
    <citation type="submission" date="2017-06" db="EMBL/GenBank/DDBJ databases">
        <authorList>
            <person name="Kim H.J."/>
            <person name="Triplett B.A."/>
        </authorList>
    </citation>
    <scope>NUCLEOTIDE SEQUENCE [LARGE SCALE GENOMIC DNA]</scope>
    <source>
        <strain evidence="9 10">DS15</strain>
    </source>
</reference>
<dbReference type="EMBL" id="FZPA01000003">
    <property type="protein sequence ID" value="SNS68421.1"/>
    <property type="molecule type" value="Genomic_DNA"/>
</dbReference>
<protein>
    <recommendedName>
        <fullName evidence="5">tRNA pseudouridine synthase B</fullName>
        <ecNumber evidence="5">5.4.99.25</ecNumber>
    </recommendedName>
    <alternativeName>
        <fullName evidence="5">tRNA pseudouridine(55) synthase</fullName>
        <shortName evidence="5">Psi55 synthase</shortName>
    </alternativeName>
    <alternativeName>
        <fullName evidence="5">tRNA pseudouridylate synthase</fullName>
    </alternativeName>
    <alternativeName>
        <fullName evidence="5">tRNA-uridine isomerase</fullName>
    </alternativeName>
</protein>
<dbReference type="GO" id="GO:1990481">
    <property type="term" value="P:mRNA pseudouridine synthesis"/>
    <property type="evidence" value="ECO:0007669"/>
    <property type="project" value="TreeGrafter"/>
</dbReference>
<evidence type="ECO:0000259" key="8">
    <source>
        <dbReference type="Pfam" id="PF16198"/>
    </source>
</evidence>
<evidence type="ECO:0000256" key="3">
    <source>
        <dbReference type="ARBA" id="ARBA00022694"/>
    </source>
</evidence>
<dbReference type="CDD" id="cd02573">
    <property type="entry name" value="PseudoU_synth_EcTruB"/>
    <property type="match status" value="1"/>
</dbReference>
<dbReference type="Proteomes" id="UP000198339">
    <property type="component" value="Unassembled WGS sequence"/>
</dbReference>
<keyword evidence="10" id="KW-1185">Reference proteome</keyword>
<dbReference type="SUPFAM" id="SSF55120">
    <property type="entry name" value="Pseudouridine synthase"/>
    <property type="match status" value="1"/>
</dbReference>